<gene>
    <name evidence="2" type="ORF">Hsw_0024</name>
</gene>
<reference evidence="2 3" key="1">
    <citation type="submission" date="2014-01" db="EMBL/GenBank/DDBJ databases">
        <title>Complete genome sequence of ionizing-radiation resistance bacterium Hymenobacter swuensis DY53.</title>
        <authorList>
            <person name="Jung J.-H."/>
            <person name="Jeong S.-W."/>
            <person name="Joe M.-H."/>
            <person name="Cho y.-j."/>
            <person name="Kim M.-K."/>
            <person name="Lim S.-Y."/>
        </authorList>
    </citation>
    <scope>NUCLEOTIDE SEQUENCE [LARGE SCALE GENOMIC DNA]</scope>
    <source>
        <strain evidence="2 3">DY53</strain>
    </source>
</reference>
<dbReference type="KEGG" id="hsw:Hsw_0024"/>
<keyword evidence="1" id="KW-0812">Transmembrane</keyword>
<accession>W8ER51</accession>
<dbReference type="PATRIC" id="fig|1227739.3.peg.301"/>
<organism evidence="2 3">
    <name type="scientific">Hymenobacter swuensis DY53</name>
    <dbReference type="NCBI Taxonomy" id="1227739"/>
    <lineage>
        <taxon>Bacteria</taxon>
        <taxon>Pseudomonadati</taxon>
        <taxon>Bacteroidota</taxon>
        <taxon>Cytophagia</taxon>
        <taxon>Cytophagales</taxon>
        <taxon>Hymenobacteraceae</taxon>
        <taxon>Hymenobacter</taxon>
    </lineage>
</organism>
<sequence>MSCQLLVVSYQNDTGNQQLTTDNSTIMQLPNQRGGYRQQQQQQGASPLAIRTKKHQLDTDTYTKIAMARVWRREWWYALIPLALGLLPALIWPSWWWVAVALLLTLLYVLFRSAQVTGVTQVEQTKPLFEKLAYEFDNKQIVLRRNEKEGMRLTWDMIGHVKREADGYLLSLKAPEMPQELKGWRLWVAKTFDTPIFIQVPDRIFNSPTDQKLFDSMLRRKNLLPGA</sequence>
<evidence type="ECO:0000256" key="1">
    <source>
        <dbReference type="SAM" id="Phobius"/>
    </source>
</evidence>
<dbReference type="eggNOG" id="ENOG502ZAHP">
    <property type="taxonomic scope" value="Bacteria"/>
</dbReference>
<protein>
    <recommendedName>
        <fullName evidence="4">YcxB-like protein domain-containing protein</fullName>
    </recommendedName>
</protein>
<evidence type="ECO:0000313" key="2">
    <source>
        <dbReference type="EMBL" id="AHJ95619.1"/>
    </source>
</evidence>
<proteinExistence type="predicted"/>
<dbReference type="EMBL" id="CP007145">
    <property type="protein sequence ID" value="AHJ95619.1"/>
    <property type="molecule type" value="Genomic_DNA"/>
</dbReference>
<dbReference type="AlphaFoldDB" id="W8ER51"/>
<dbReference type="Proteomes" id="UP000019423">
    <property type="component" value="Chromosome"/>
</dbReference>
<dbReference type="STRING" id="1227739.Hsw_0024"/>
<keyword evidence="1" id="KW-0472">Membrane</keyword>
<evidence type="ECO:0008006" key="4">
    <source>
        <dbReference type="Google" id="ProtNLM"/>
    </source>
</evidence>
<keyword evidence="1" id="KW-1133">Transmembrane helix</keyword>
<keyword evidence="3" id="KW-1185">Reference proteome</keyword>
<dbReference type="HOGENOM" id="CLU_1472983_0_0_10"/>
<evidence type="ECO:0000313" key="3">
    <source>
        <dbReference type="Proteomes" id="UP000019423"/>
    </source>
</evidence>
<name>W8ER51_9BACT</name>
<feature type="transmembrane region" description="Helical" evidence="1">
    <location>
        <begin position="74"/>
        <end position="89"/>
    </location>
</feature>